<name>J9CNZ4_9ZZZZ</name>
<sequence>MANGQKVRLSPATVKQYLVQGDGRVTDQEIMLFMGLCKAQQLNPFAKDCYLIKYGSQPATMVTSIGALEKRASSFPEYDGMTSGLVILKEDGSIENREGACYLKGREILLGGWARVYRKDRATPTFVSCSLEEYAQRKKDGSLNSNWSNKPAVMIRKCAKACALREAFPAQNAGLYEASEVQQLTSNVEVVEPAMDAIEMMPDVSEISE</sequence>
<dbReference type="GO" id="GO:0003677">
    <property type="term" value="F:DNA binding"/>
    <property type="evidence" value="ECO:0007669"/>
    <property type="project" value="InterPro"/>
</dbReference>
<accession>J9CNZ4</accession>
<dbReference type="AlphaFoldDB" id="J9CNZ4"/>
<organism evidence="1">
    <name type="scientific">gut metagenome</name>
    <dbReference type="NCBI Taxonomy" id="749906"/>
    <lineage>
        <taxon>unclassified sequences</taxon>
        <taxon>metagenomes</taxon>
        <taxon>organismal metagenomes</taxon>
    </lineage>
</organism>
<dbReference type="Pfam" id="PF03837">
    <property type="entry name" value="RecT"/>
    <property type="match status" value="1"/>
</dbReference>
<gene>
    <name evidence="1" type="ORF">EVA_10049</name>
</gene>
<evidence type="ECO:0000313" key="1">
    <source>
        <dbReference type="EMBL" id="EJX01846.1"/>
    </source>
</evidence>
<dbReference type="GO" id="GO:0006310">
    <property type="term" value="P:DNA recombination"/>
    <property type="evidence" value="ECO:0007669"/>
    <property type="project" value="InterPro"/>
</dbReference>
<dbReference type="InterPro" id="IPR018330">
    <property type="entry name" value="RecT_fam"/>
</dbReference>
<proteinExistence type="predicted"/>
<comment type="caution">
    <text evidence="1">The sequence shown here is derived from an EMBL/GenBank/DDBJ whole genome shotgun (WGS) entry which is preliminary data.</text>
</comment>
<reference evidence="1" key="1">
    <citation type="journal article" date="2012" name="PLoS ONE">
        <title>Gene sets for utilization of primary and secondary nutrition supplies in the distal gut of endangered iberian lynx.</title>
        <authorList>
            <person name="Alcaide M."/>
            <person name="Messina E."/>
            <person name="Richter M."/>
            <person name="Bargiela R."/>
            <person name="Peplies J."/>
            <person name="Huws S.A."/>
            <person name="Newbold C.J."/>
            <person name="Golyshin P.N."/>
            <person name="Simon M.A."/>
            <person name="Lopez G."/>
            <person name="Yakimov M.M."/>
            <person name="Ferrer M."/>
        </authorList>
    </citation>
    <scope>NUCLEOTIDE SEQUENCE</scope>
</reference>
<dbReference type="InterPro" id="IPR010183">
    <property type="entry name" value="Phage_lambda_Bet"/>
</dbReference>
<dbReference type="NCBIfam" id="TIGR01913">
    <property type="entry name" value="bet_lambda"/>
    <property type="match status" value="1"/>
</dbReference>
<protein>
    <submittedName>
        <fullName evidence="1">Phage recombination protein Bet</fullName>
    </submittedName>
</protein>
<dbReference type="EMBL" id="AMCI01002793">
    <property type="protein sequence ID" value="EJX01846.1"/>
    <property type="molecule type" value="Genomic_DNA"/>
</dbReference>